<protein>
    <submittedName>
        <fullName evidence="1">Uncharacterized protein</fullName>
    </submittedName>
</protein>
<evidence type="ECO:0000313" key="1">
    <source>
        <dbReference type="EMBL" id="CAK9055005.1"/>
    </source>
</evidence>
<comment type="caution">
    <text evidence="1">The sequence shown here is derived from an EMBL/GenBank/DDBJ whole genome shotgun (WGS) entry which is preliminary data.</text>
</comment>
<accession>A0ABP0MU37</accession>
<keyword evidence="2" id="KW-1185">Reference proteome</keyword>
<dbReference type="EMBL" id="CAXAMM010024302">
    <property type="protein sequence ID" value="CAK9055005.1"/>
    <property type="molecule type" value="Genomic_DNA"/>
</dbReference>
<name>A0ABP0MU37_9DINO</name>
<sequence length="329" mass="37534">MIILLLTWSHEIKQEFQWLEFYAGVGRLTTMMHASEYRSARFDLLDNDQPSYRKSNFMDLTHSSGYALAILFLLRADPNGFASHFGVKCSSFSKMNVGTSQRSACAPVGHTPYKSVALANKLLERTCGLILLVTALGGAWSVEQPNGSLLEFYPLWRETIQHIFECGHEFSVQQVRWWMAHYSSRTAKRHYLYANTPAVLKLDKGKLVGWKNKDSKVKSAVKYVDGSGKQRYKGTEHLRATEIYPVPFARAVVDIAEEMKKTATGQPELPRDGELPSAFETFRAPEWPVSDLWGSADFIPVYNYLRRYKKLVVPDEWLPLMPKKLDDLV</sequence>
<organism evidence="1 2">
    <name type="scientific">Durusdinium trenchii</name>
    <dbReference type="NCBI Taxonomy" id="1381693"/>
    <lineage>
        <taxon>Eukaryota</taxon>
        <taxon>Sar</taxon>
        <taxon>Alveolata</taxon>
        <taxon>Dinophyceae</taxon>
        <taxon>Suessiales</taxon>
        <taxon>Symbiodiniaceae</taxon>
        <taxon>Durusdinium</taxon>
    </lineage>
</organism>
<proteinExistence type="predicted"/>
<evidence type="ECO:0000313" key="2">
    <source>
        <dbReference type="Proteomes" id="UP001642464"/>
    </source>
</evidence>
<gene>
    <name evidence="1" type="ORF">SCF082_LOCUS29797</name>
</gene>
<dbReference type="Proteomes" id="UP001642464">
    <property type="component" value="Unassembled WGS sequence"/>
</dbReference>
<reference evidence="1 2" key="1">
    <citation type="submission" date="2024-02" db="EMBL/GenBank/DDBJ databases">
        <authorList>
            <person name="Chen Y."/>
            <person name="Shah S."/>
            <person name="Dougan E. K."/>
            <person name="Thang M."/>
            <person name="Chan C."/>
        </authorList>
    </citation>
    <scope>NUCLEOTIDE SEQUENCE [LARGE SCALE GENOMIC DNA]</scope>
</reference>